<comment type="similarity">
    <text evidence="2">Belongs to the TFIIA subunit 1 family.</text>
</comment>
<feature type="region of interest" description="Disordered" evidence="6">
    <location>
        <begin position="254"/>
        <end position="299"/>
    </location>
</feature>
<evidence type="ECO:0000256" key="2">
    <source>
        <dbReference type="ARBA" id="ARBA00010059"/>
    </source>
</evidence>
<accession>A0A9P7XVT0</accession>
<feature type="compositionally biased region" description="Acidic residues" evidence="6">
    <location>
        <begin position="271"/>
        <end position="299"/>
    </location>
</feature>
<dbReference type="SUPFAM" id="SSF47396">
    <property type="entry name" value="Transcription factor IIA (TFIIA), alpha-helical domain"/>
    <property type="match status" value="1"/>
</dbReference>
<dbReference type="CDD" id="cd07976">
    <property type="entry name" value="TFIIA_alpha_beta_like"/>
    <property type="match status" value="2"/>
</dbReference>
<evidence type="ECO:0000313" key="8">
    <source>
        <dbReference type="Proteomes" id="UP000707451"/>
    </source>
</evidence>
<protein>
    <recommendedName>
        <fullName evidence="5">Transcription initiation factor IIA large subunit</fullName>
    </recommendedName>
</protein>
<proteinExistence type="inferred from homology"/>
<feature type="compositionally biased region" description="Low complexity" evidence="6">
    <location>
        <begin position="73"/>
        <end position="110"/>
    </location>
</feature>
<feature type="region of interest" description="Disordered" evidence="6">
    <location>
        <begin position="149"/>
        <end position="203"/>
    </location>
</feature>
<dbReference type="Pfam" id="PF03153">
    <property type="entry name" value="TFIIA"/>
    <property type="match status" value="2"/>
</dbReference>
<keyword evidence="8" id="KW-1185">Reference proteome</keyword>
<dbReference type="Proteomes" id="UP000707451">
    <property type="component" value="Unassembled WGS sequence"/>
</dbReference>
<evidence type="ECO:0000256" key="3">
    <source>
        <dbReference type="ARBA" id="ARBA00023163"/>
    </source>
</evidence>
<dbReference type="PANTHER" id="PTHR12694">
    <property type="entry name" value="TRANSCRIPTION INITIATION FACTOR IIA SUBUNIT 1"/>
    <property type="match status" value="1"/>
</dbReference>
<dbReference type="SMART" id="SM01371">
    <property type="entry name" value="TFIIA"/>
    <property type="match status" value="1"/>
</dbReference>
<comment type="caution">
    <text evidence="7">The sequence shown here is derived from an EMBL/GenBank/DDBJ whole genome shotgun (WGS) entry which is preliminary data.</text>
</comment>
<dbReference type="Gene3D" id="1.10.287.100">
    <property type="match status" value="1"/>
</dbReference>
<feature type="compositionally biased region" description="Low complexity" evidence="6">
    <location>
        <begin position="182"/>
        <end position="196"/>
    </location>
</feature>
<dbReference type="GO" id="GO:0006367">
    <property type="term" value="P:transcription initiation at RNA polymerase II promoter"/>
    <property type="evidence" value="ECO:0007669"/>
    <property type="project" value="InterPro"/>
</dbReference>
<dbReference type="InterPro" id="IPR009088">
    <property type="entry name" value="TFIIA_b-brl"/>
</dbReference>
<name>A0A9P7XVT0_9FUNG</name>
<evidence type="ECO:0000256" key="6">
    <source>
        <dbReference type="SAM" id="MobiDB-lite"/>
    </source>
</evidence>
<evidence type="ECO:0000256" key="4">
    <source>
        <dbReference type="ARBA" id="ARBA00023242"/>
    </source>
</evidence>
<reference evidence="7" key="1">
    <citation type="submission" date="2021-06" db="EMBL/GenBank/DDBJ databases">
        <title>Genome Sequence of Mortierella hyaline Strain SCG-10, a Cold-Adapted, Nitrate-Reducing Fungus Isolated from Soil in Minnesota, USA.</title>
        <authorList>
            <person name="Aldossari N."/>
        </authorList>
    </citation>
    <scope>NUCLEOTIDE SEQUENCE</scope>
    <source>
        <strain evidence="7">SCG-10</strain>
    </source>
</reference>
<comment type="subcellular location">
    <subcellularLocation>
        <location evidence="1">Nucleus</location>
    </subcellularLocation>
</comment>
<dbReference type="SUPFAM" id="SSF50784">
    <property type="entry name" value="Transcription factor IIA (TFIIA), beta-barrel domain"/>
    <property type="match status" value="1"/>
</dbReference>
<evidence type="ECO:0000256" key="1">
    <source>
        <dbReference type="ARBA" id="ARBA00004123"/>
    </source>
</evidence>
<evidence type="ECO:0000256" key="5">
    <source>
        <dbReference type="ARBA" id="ARBA00074154"/>
    </source>
</evidence>
<dbReference type="FunFam" id="1.10.287.100:FF:000001">
    <property type="entry name" value="Transcription initiation factor IIA subunit"/>
    <property type="match status" value="1"/>
</dbReference>
<dbReference type="OrthoDB" id="6275927at2759"/>
<keyword evidence="4" id="KW-0539">Nucleus</keyword>
<dbReference type="EMBL" id="JAHRHY010000008">
    <property type="protein sequence ID" value="KAG9067522.1"/>
    <property type="molecule type" value="Genomic_DNA"/>
</dbReference>
<dbReference type="Gene3D" id="2.30.18.10">
    <property type="entry name" value="Transcription factor IIA (TFIIA), beta-barrel domain"/>
    <property type="match status" value="1"/>
</dbReference>
<gene>
    <name evidence="7" type="primary">TOA1</name>
    <name evidence="7" type="ORF">KI688_012305</name>
</gene>
<dbReference type="GO" id="GO:0005672">
    <property type="term" value="C:transcription factor TFIIA complex"/>
    <property type="evidence" value="ECO:0007669"/>
    <property type="project" value="InterPro"/>
</dbReference>
<evidence type="ECO:0000313" key="7">
    <source>
        <dbReference type="EMBL" id="KAG9067522.1"/>
    </source>
</evidence>
<dbReference type="PANTHER" id="PTHR12694:SF8">
    <property type="entry name" value="TRANSCRIPTION INITIATION FACTOR IIA SUBUNIT 1"/>
    <property type="match status" value="1"/>
</dbReference>
<sequence length="346" mass="37118">MANSTVTAVYRFVIDDVITNVRRDFEDMGVDETIMHELQRSWEAKLAQSKVAANQPAEPAAAVEAYPFEEPAYEQPAASSAQTSSSASAPAPAATSASAPAPTTSAVAHPPTLPPLPSLPLPPVPVAPSASAPAYNYRVEQTPAANLANSTTLQGDHGNVGRPQQYAPSRGGISLPGGGRNGANNSNNNNNNNNNNIPQHDGPADAETVELEMMNRQELDSYIEKRIQEGKDQDSEMTFTLTMSDRAARKMKRDGLGLGPMEGFSIGQVDGGDDDDNNGTEDDTGLGSDLDDSDGDMDEESDNIVLCQYDKVSRTKSKWKCVLKDGIMLINGRDYLFHKANGDFEW</sequence>
<dbReference type="AlphaFoldDB" id="A0A9P7XVT0"/>
<feature type="region of interest" description="Disordered" evidence="6">
    <location>
        <begin position="73"/>
        <end position="114"/>
    </location>
</feature>
<organism evidence="7 8">
    <name type="scientific">Linnemannia hyalina</name>
    <dbReference type="NCBI Taxonomy" id="64524"/>
    <lineage>
        <taxon>Eukaryota</taxon>
        <taxon>Fungi</taxon>
        <taxon>Fungi incertae sedis</taxon>
        <taxon>Mucoromycota</taxon>
        <taxon>Mortierellomycotina</taxon>
        <taxon>Mortierellomycetes</taxon>
        <taxon>Mortierellales</taxon>
        <taxon>Mortierellaceae</taxon>
        <taxon>Linnemannia</taxon>
    </lineage>
</organism>
<keyword evidence="3" id="KW-0804">Transcription</keyword>
<dbReference type="InterPro" id="IPR004855">
    <property type="entry name" value="TFIIA_asu/bsu"/>
</dbReference>